<sequence>MNTIKFLTFAILFAFTTISCNDDNDDNIATSELKVKTVSNLHALQESDYTTNPPTISGDYIKFSFSTGTTTTGEDWDIAFRGTTILVNSGTATAADQPARTGNAQLYIANETTFANVTEVDTSLFKSDDATNGLAIAVAPNNGWYSYSGEPYHRITSTSGKIIVIKTNDGHYAKMEIESYYKDKDASNSANPDNSISGAQYYTFKYVYQAENTTKF</sequence>
<accession>A0ABT8VSH6</accession>
<dbReference type="InterPro" id="IPR025921">
    <property type="entry name" value="HmuY"/>
</dbReference>
<dbReference type="EMBL" id="JAUMIT010000003">
    <property type="protein sequence ID" value="MDO3694892.1"/>
    <property type="molecule type" value="Genomic_DNA"/>
</dbReference>
<reference evidence="1" key="1">
    <citation type="submission" date="2023-07" db="EMBL/GenBank/DDBJ databases">
        <title>Wenyingzhuangia sp. chi5 genome sequencing and assembly.</title>
        <authorList>
            <person name="Park S."/>
        </authorList>
    </citation>
    <scope>NUCLEOTIDE SEQUENCE</scope>
    <source>
        <strain evidence="1">Chi5</strain>
    </source>
</reference>
<dbReference type="Pfam" id="PF14064">
    <property type="entry name" value="HmuY"/>
    <property type="match status" value="1"/>
</dbReference>
<dbReference type="PROSITE" id="PS51257">
    <property type="entry name" value="PROKAR_LIPOPROTEIN"/>
    <property type="match status" value="1"/>
</dbReference>
<comment type="caution">
    <text evidence="1">The sequence shown here is derived from an EMBL/GenBank/DDBJ whole genome shotgun (WGS) entry which is preliminary data.</text>
</comment>
<dbReference type="RefSeq" id="WP_302884145.1">
    <property type="nucleotide sequence ID" value="NZ_JAUMIT010000003.1"/>
</dbReference>
<protein>
    <submittedName>
        <fullName evidence="1">HmuY family protein</fullName>
    </submittedName>
</protein>
<keyword evidence="2" id="KW-1185">Reference proteome</keyword>
<evidence type="ECO:0000313" key="2">
    <source>
        <dbReference type="Proteomes" id="UP001168642"/>
    </source>
</evidence>
<dbReference type="CDD" id="cd12105">
    <property type="entry name" value="HmuY"/>
    <property type="match status" value="1"/>
</dbReference>
<name>A0ABT8VSH6_9FLAO</name>
<evidence type="ECO:0000313" key="1">
    <source>
        <dbReference type="EMBL" id="MDO3694892.1"/>
    </source>
</evidence>
<proteinExistence type="predicted"/>
<organism evidence="1 2">
    <name type="scientific">Wenyingzhuangia gilva</name>
    <dbReference type="NCBI Taxonomy" id="3057677"/>
    <lineage>
        <taxon>Bacteria</taxon>
        <taxon>Pseudomonadati</taxon>
        <taxon>Bacteroidota</taxon>
        <taxon>Flavobacteriia</taxon>
        <taxon>Flavobacteriales</taxon>
        <taxon>Flavobacteriaceae</taxon>
        <taxon>Wenyingzhuangia</taxon>
    </lineage>
</organism>
<dbReference type="Proteomes" id="UP001168642">
    <property type="component" value="Unassembled WGS sequence"/>
</dbReference>
<gene>
    <name evidence="1" type="ORF">QVZ41_08550</name>
</gene>